<evidence type="ECO:0000256" key="7">
    <source>
        <dbReference type="ARBA" id="ARBA00023014"/>
    </source>
</evidence>
<comment type="similarity">
    <text evidence="1">Belongs to the nitrite and sulfite reductase 4Fe-4S domain family.</text>
</comment>
<dbReference type="InterPro" id="IPR045854">
    <property type="entry name" value="NO2/SO3_Rdtase_4Fe4S_sf"/>
</dbReference>
<dbReference type="PANTHER" id="PTHR32439">
    <property type="entry name" value="FERREDOXIN--NITRITE REDUCTASE, CHLOROPLASTIC"/>
    <property type="match status" value="1"/>
</dbReference>
<reference evidence="11" key="1">
    <citation type="submission" date="2011-12" db="EMBL/GenBank/DDBJ databases">
        <title>Complete sequence of Clostridium clariflavum DSM 19732.</title>
        <authorList>
            <consortium name="US DOE Joint Genome Institute"/>
            <person name="Lucas S."/>
            <person name="Han J."/>
            <person name="Lapidus A."/>
            <person name="Cheng J.-F."/>
            <person name="Goodwin L."/>
            <person name="Pitluck S."/>
            <person name="Peters L."/>
            <person name="Teshima H."/>
            <person name="Detter J.C."/>
            <person name="Han C."/>
            <person name="Tapia R."/>
            <person name="Land M."/>
            <person name="Hauser L."/>
            <person name="Kyrpides N."/>
            <person name="Ivanova N."/>
            <person name="Pagani I."/>
            <person name="Kitzmiller T."/>
            <person name="Lynd L."/>
            <person name="Izquierdo J."/>
            <person name="Woyke T."/>
        </authorList>
    </citation>
    <scope>NUCLEOTIDE SEQUENCE [LARGE SCALE GENOMIC DNA]</scope>
    <source>
        <strain evidence="11">DSM 19732 / NBRC 101661 / EBR45</strain>
    </source>
</reference>
<protein>
    <submittedName>
        <fullName evidence="10">Sulfite reductase, beta subunit (Hemoprotein)</fullName>
    </submittedName>
</protein>
<reference evidence="10 11" key="2">
    <citation type="journal article" date="2012" name="Stand. Genomic Sci.">
        <title>Complete Genome Sequence of Clostridium clariflavum DSM 19732.</title>
        <authorList>
            <person name="Izquierdo J.A."/>
            <person name="Goodwin L."/>
            <person name="Davenport K.W."/>
            <person name="Teshima H."/>
            <person name="Bruce D."/>
            <person name="Detter C."/>
            <person name="Tapia R."/>
            <person name="Han S."/>
            <person name="Land M."/>
            <person name="Hauser L."/>
            <person name="Jeffries C.D."/>
            <person name="Han J."/>
            <person name="Pitluck S."/>
            <person name="Nolan M."/>
            <person name="Chen A."/>
            <person name="Huntemann M."/>
            <person name="Mavromatis K."/>
            <person name="Mikhailova N."/>
            <person name="Liolios K."/>
            <person name="Woyke T."/>
            <person name="Lynd L.R."/>
        </authorList>
    </citation>
    <scope>NUCLEOTIDE SEQUENCE [LARGE SCALE GENOMIC DNA]</scope>
    <source>
        <strain evidence="11">DSM 19732 / NBRC 101661 / EBR45</strain>
    </source>
</reference>
<keyword evidence="6" id="KW-0408">Iron</keyword>
<keyword evidence="7" id="KW-0411">Iron-sulfur</keyword>
<dbReference type="PANTHER" id="PTHR32439:SF0">
    <property type="entry name" value="FERREDOXIN--NITRITE REDUCTASE, CHLOROPLASTIC"/>
    <property type="match status" value="1"/>
</dbReference>
<dbReference type="GO" id="GO:0046872">
    <property type="term" value="F:metal ion binding"/>
    <property type="evidence" value="ECO:0007669"/>
    <property type="project" value="UniProtKB-KW"/>
</dbReference>
<dbReference type="PROSITE" id="PS00365">
    <property type="entry name" value="NIR_SIR"/>
    <property type="match status" value="1"/>
</dbReference>
<evidence type="ECO:0000256" key="2">
    <source>
        <dbReference type="ARBA" id="ARBA00022485"/>
    </source>
</evidence>
<proteinExistence type="inferred from homology"/>
<feature type="domain" description="Nitrite/sulphite reductase 4Fe-4S" evidence="8">
    <location>
        <begin position="135"/>
        <end position="291"/>
    </location>
</feature>
<dbReference type="GO" id="GO:0016491">
    <property type="term" value="F:oxidoreductase activity"/>
    <property type="evidence" value="ECO:0007669"/>
    <property type="project" value="UniProtKB-KW"/>
</dbReference>
<dbReference type="InterPro" id="IPR036136">
    <property type="entry name" value="Nit/Sulf_reduc_fer-like_dom_sf"/>
</dbReference>
<evidence type="ECO:0000259" key="8">
    <source>
        <dbReference type="Pfam" id="PF01077"/>
    </source>
</evidence>
<accession>G8LXY6</accession>
<evidence type="ECO:0000259" key="9">
    <source>
        <dbReference type="Pfam" id="PF03460"/>
    </source>
</evidence>
<gene>
    <name evidence="10" type="ordered locus">Clocl_3420</name>
</gene>
<dbReference type="OrthoDB" id="9803707at2"/>
<evidence type="ECO:0000256" key="1">
    <source>
        <dbReference type="ARBA" id="ARBA00010429"/>
    </source>
</evidence>
<dbReference type="Pfam" id="PF01077">
    <property type="entry name" value="NIR_SIR"/>
    <property type="match status" value="2"/>
</dbReference>
<dbReference type="Pfam" id="PF03460">
    <property type="entry name" value="NIR_SIR_ferr"/>
    <property type="match status" value="2"/>
</dbReference>
<dbReference type="Gene3D" id="3.30.413.10">
    <property type="entry name" value="Sulfite Reductase Hemoprotein, domain 1"/>
    <property type="match status" value="2"/>
</dbReference>
<dbReference type="STRING" id="720554.Clocl_3420"/>
<sequence>MAYEQIWNQNIQLLNDVEKIKLKRDGLDVIETIVNKYSKQGIESVSDEDRILLKWAGIYEQKPKNGLFMLRIRINTGKIDVPAAKILAEIAEKYGRDFMRISTRGAIQFYNIRMEDLPEIFLKLNSVKLASYESCGDCPRTVIGNPLAGIDKYELMDTTELVNQVNDFFLLNRDFSNLPRKLKISISASTRNAGNSEINDISFTPAVKVIDGEEVAGFHLKVGGGLSSKPMMAREVDAFILPEQVLKVTVAIATIFRDFGYRNNRSRARLKFLVDDWGIEKFTEKLFEYTGELPKRGIDKSDGSNSINYYGVHRQKQEGKSYIGVHIPLGHMTSTDFKELIEISEKYGDGILRTTSSQNIIISGIDNEKVSEVLKNKIFEKFSHKPETFLSKIVACTGSKFCNLALIDTKNIALKLSSYIDDRLKADVPISVKISGCPNSCGHTLIADIGIRGALLKENGNSCEGFDVFLGGALGKNAAFGQRLNLRFKEEDLLKAVHSFIENYLNHRKDNETFHSFVERVGLEYFEKLQSQIEPGY</sequence>
<dbReference type="InterPro" id="IPR005117">
    <property type="entry name" value="NiRdtase/SiRdtase_haem-b_fer"/>
</dbReference>
<keyword evidence="4" id="KW-0479">Metal-binding</keyword>
<keyword evidence="3" id="KW-0349">Heme</keyword>
<dbReference type="Proteomes" id="UP000005435">
    <property type="component" value="Chromosome"/>
</dbReference>
<dbReference type="SUPFAM" id="SSF55124">
    <property type="entry name" value="Nitrite/Sulfite reductase N-terminal domain-like"/>
    <property type="match status" value="2"/>
</dbReference>
<dbReference type="InterPro" id="IPR006067">
    <property type="entry name" value="NO2/SO3_Rdtase_4Fe4S_dom"/>
</dbReference>
<dbReference type="KEGG" id="ccl:Clocl_3420"/>
<dbReference type="InterPro" id="IPR051329">
    <property type="entry name" value="NIR_SIR_4Fe-4S"/>
</dbReference>
<evidence type="ECO:0000313" key="10">
    <source>
        <dbReference type="EMBL" id="AEV69918.1"/>
    </source>
</evidence>
<evidence type="ECO:0000313" key="11">
    <source>
        <dbReference type="Proteomes" id="UP000005435"/>
    </source>
</evidence>
<keyword evidence="2" id="KW-0004">4Fe-4S</keyword>
<feature type="domain" description="Nitrite/Sulfite reductase ferredoxin-like" evidence="9">
    <location>
        <begin position="313"/>
        <end position="375"/>
    </location>
</feature>
<keyword evidence="11" id="KW-1185">Reference proteome</keyword>
<dbReference type="GO" id="GO:0020037">
    <property type="term" value="F:heme binding"/>
    <property type="evidence" value="ECO:0007669"/>
    <property type="project" value="InterPro"/>
</dbReference>
<dbReference type="AlphaFoldDB" id="G8LXY6"/>
<dbReference type="EMBL" id="CP003065">
    <property type="protein sequence ID" value="AEV69918.1"/>
    <property type="molecule type" value="Genomic_DNA"/>
</dbReference>
<dbReference type="RefSeq" id="WP_014256448.1">
    <property type="nucleotide sequence ID" value="NC_016627.1"/>
</dbReference>
<dbReference type="HOGENOM" id="CLU_015667_2_3_9"/>
<keyword evidence="5" id="KW-0560">Oxidoreductase</keyword>
<organism evidence="10 11">
    <name type="scientific">Acetivibrio clariflavus (strain DSM 19732 / NBRC 101661 / EBR45)</name>
    <name type="common">Clostridium clariflavum</name>
    <dbReference type="NCBI Taxonomy" id="720554"/>
    <lineage>
        <taxon>Bacteria</taxon>
        <taxon>Bacillati</taxon>
        <taxon>Bacillota</taxon>
        <taxon>Clostridia</taxon>
        <taxon>Eubacteriales</taxon>
        <taxon>Oscillospiraceae</taxon>
        <taxon>Acetivibrio</taxon>
    </lineage>
</organism>
<evidence type="ECO:0000256" key="6">
    <source>
        <dbReference type="ARBA" id="ARBA00023004"/>
    </source>
</evidence>
<dbReference type="eggNOG" id="COG0155">
    <property type="taxonomic scope" value="Bacteria"/>
</dbReference>
<dbReference type="InterPro" id="IPR006066">
    <property type="entry name" value="NO2/SO3_Rdtase_FeS/sirohaem_BS"/>
</dbReference>
<evidence type="ECO:0000256" key="5">
    <source>
        <dbReference type="ARBA" id="ARBA00023002"/>
    </source>
</evidence>
<dbReference type="SUPFAM" id="SSF56014">
    <property type="entry name" value="Nitrite and sulphite reductase 4Fe-4S domain-like"/>
    <property type="match status" value="2"/>
</dbReference>
<dbReference type="Gene3D" id="3.90.480.20">
    <property type="match status" value="1"/>
</dbReference>
<evidence type="ECO:0000256" key="4">
    <source>
        <dbReference type="ARBA" id="ARBA00022723"/>
    </source>
</evidence>
<dbReference type="GO" id="GO:0051539">
    <property type="term" value="F:4 iron, 4 sulfur cluster binding"/>
    <property type="evidence" value="ECO:0007669"/>
    <property type="project" value="UniProtKB-KW"/>
</dbReference>
<feature type="domain" description="Nitrite/Sulfite reductase ferredoxin-like" evidence="9">
    <location>
        <begin position="59"/>
        <end position="126"/>
    </location>
</feature>
<dbReference type="PRINTS" id="PR00397">
    <property type="entry name" value="SIROHAEM"/>
</dbReference>
<feature type="domain" description="Nitrite/sulphite reductase 4Fe-4S" evidence="8">
    <location>
        <begin position="391"/>
        <end position="528"/>
    </location>
</feature>
<evidence type="ECO:0000256" key="3">
    <source>
        <dbReference type="ARBA" id="ARBA00022617"/>
    </source>
</evidence>
<name>G8LXY6_ACECE</name>